<dbReference type="Gene3D" id="1.10.3210.10">
    <property type="entry name" value="Hypothetical protein af1432"/>
    <property type="match status" value="1"/>
</dbReference>
<keyword evidence="3" id="KW-1185">Reference proteome</keyword>
<sequence>MTDLKWEKDEEFLSYISDLLETEEVQMLKDITQHYHSTRLDHSISVAYRSYCIAKKLNCDVRAISRAGLLHDLFYYDWRTTKFDEGSHAYVHPRIACENALKLTELSDLEKDIILKHMWGATIALPKYKESYIVTLVDKYCACDEALSPYVNRTRETFRGKWASFKRSILTNTISF</sequence>
<evidence type="ECO:0000313" key="3">
    <source>
        <dbReference type="Proteomes" id="UP000501451"/>
    </source>
</evidence>
<dbReference type="InterPro" id="IPR003607">
    <property type="entry name" value="HD/PDEase_dom"/>
</dbReference>
<dbReference type="PROSITE" id="PS51831">
    <property type="entry name" value="HD"/>
    <property type="match status" value="1"/>
</dbReference>
<dbReference type="CDD" id="cd00077">
    <property type="entry name" value="HDc"/>
    <property type="match status" value="1"/>
</dbReference>
<dbReference type="KEGG" id="jar:G7057_11650"/>
<dbReference type="Pfam" id="PF01966">
    <property type="entry name" value="HD"/>
    <property type="match status" value="1"/>
</dbReference>
<proteinExistence type="predicted"/>
<dbReference type="AlphaFoldDB" id="A0A6G7KCS0"/>
<dbReference type="Proteomes" id="UP000501451">
    <property type="component" value="Chromosome"/>
</dbReference>
<dbReference type="SUPFAM" id="SSF109604">
    <property type="entry name" value="HD-domain/PDEase-like"/>
    <property type="match status" value="1"/>
</dbReference>
<organism evidence="2 3">
    <name type="scientific">Jeotgalibaca arthritidis</name>
    <dbReference type="NCBI Taxonomy" id="1868794"/>
    <lineage>
        <taxon>Bacteria</taxon>
        <taxon>Bacillati</taxon>
        <taxon>Bacillota</taxon>
        <taxon>Bacilli</taxon>
        <taxon>Lactobacillales</taxon>
        <taxon>Carnobacteriaceae</taxon>
        <taxon>Jeotgalibaca</taxon>
    </lineage>
</organism>
<dbReference type="InterPro" id="IPR006675">
    <property type="entry name" value="HDIG_dom"/>
</dbReference>
<dbReference type="EMBL" id="CP049740">
    <property type="protein sequence ID" value="QII83040.1"/>
    <property type="molecule type" value="Genomic_DNA"/>
</dbReference>
<evidence type="ECO:0000313" key="2">
    <source>
        <dbReference type="EMBL" id="QII83040.1"/>
    </source>
</evidence>
<feature type="domain" description="HD" evidence="1">
    <location>
        <begin position="39"/>
        <end position="143"/>
    </location>
</feature>
<gene>
    <name evidence="2" type="ORF">G7057_11650</name>
</gene>
<reference evidence="2 3" key="1">
    <citation type="journal article" date="2017" name="Int. J. Syst. Evol. Microbiol.">
        <title>Jeotgalibaca porci sp. nov. and Jeotgalibaca arthritidis sp. nov., isolated from pigs, and emended description of the genus Jeotgalibaca.</title>
        <authorList>
            <person name="Zamora L."/>
            <person name="Perez-Sancho M."/>
            <person name="Dominguez L."/>
            <person name="Fernandez-Garayzabal J.F."/>
            <person name="Vela A.I."/>
        </authorList>
    </citation>
    <scope>NUCLEOTIDE SEQUENCE [LARGE SCALE GENOMIC DNA]</scope>
    <source>
        <strain evidence="2 3">CECT 9157</strain>
    </source>
</reference>
<name>A0A6G7KCS0_9LACT</name>
<evidence type="ECO:0000259" key="1">
    <source>
        <dbReference type="PROSITE" id="PS51831"/>
    </source>
</evidence>
<accession>A0A6G7KCS0</accession>
<dbReference type="SMART" id="SM00471">
    <property type="entry name" value="HDc"/>
    <property type="match status" value="1"/>
</dbReference>
<protein>
    <submittedName>
        <fullName evidence="2">HD domain-containing protein</fullName>
    </submittedName>
</protein>
<dbReference type="NCBIfam" id="TIGR00277">
    <property type="entry name" value="HDIG"/>
    <property type="match status" value="1"/>
</dbReference>
<dbReference type="RefSeq" id="WP_166163933.1">
    <property type="nucleotide sequence ID" value="NZ_CP049740.1"/>
</dbReference>
<dbReference type="InterPro" id="IPR006674">
    <property type="entry name" value="HD_domain"/>
</dbReference>